<proteinExistence type="predicted"/>
<organism evidence="1">
    <name type="scientific">Pseudomonas sp. 13.2</name>
    <dbReference type="NCBI Taxonomy" id="3144665"/>
    <lineage>
        <taxon>Bacteria</taxon>
        <taxon>Pseudomonadati</taxon>
        <taxon>Pseudomonadota</taxon>
        <taxon>Gammaproteobacteria</taxon>
        <taxon>Pseudomonadales</taxon>
        <taxon>Pseudomonadaceae</taxon>
        <taxon>Pseudomonas</taxon>
    </lineage>
</organism>
<reference evidence="1" key="1">
    <citation type="journal article" date="2019" name="Microbiol. Resour. Announc.">
        <title>Draft Genome Sequences of Five Environmental Bacterial Isolates That Degrade Polyethylene Terephthalate Plastic.</title>
        <authorList>
            <person name="Leon-Zayas R."/>
            <person name="Roberts C."/>
            <person name="Vague M."/>
            <person name="Mellies J.L."/>
        </authorList>
    </citation>
    <scope>NUCLEOTIDE SEQUENCE</scope>
    <source>
        <strain evidence="1">13.2</strain>
    </source>
</reference>
<dbReference type="EMBL" id="CP157179">
    <property type="protein sequence ID" value="XBG30489.1"/>
    <property type="molecule type" value="Genomic_DNA"/>
</dbReference>
<dbReference type="AlphaFoldDB" id="A0AAU7BD70"/>
<protein>
    <submittedName>
        <fullName evidence="1">Uncharacterized protein</fullName>
    </submittedName>
</protein>
<name>A0AAU7BD70_9PSED</name>
<accession>A0AAU7BD70</accession>
<evidence type="ECO:0000313" key="1">
    <source>
        <dbReference type="EMBL" id="XBG30489.1"/>
    </source>
</evidence>
<gene>
    <name evidence="1" type="ORF">ABH853_17355</name>
</gene>
<sequence>MTPGKAAAGVEVLGQAIGEEETQFVVLACAAQYVEQQADRASGLFLVGDFQSPAFEQVVEVHAEVPVGLALHHAELVPKTQPSDMHGRSHQKCQADAVNGDRLYLALP</sequence>
<reference evidence="1" key="2">
    <citation type="submission" date="2024-05" db="EMBL/GenBank/DDBJ databases">
        <authorList>
            <person name="Mellies J."/>
            <person name="Newton I."/>
        </authorList>
    </citation>
    <scope>NUCLEOTIDE SEQUENCE</scope>
    <source>
        <strain evidence="1">13.2</strain>
    </source>
</reference>